<keyword evidence="4" id="KW-0328">Glycosyltransferase</keyword>
<name>A0A6D2K1K4_9BRAS</name>
<evidence type="ECO:0000256" key="5">
    <source>
        <dbReference type="ARBA" id="ARBA00022679"/>
    </source>
</evidence>
<keyword evidence="8" id="KW-1133">Transmembrane helix</keyword>
<dbReference type="GO" id="GO:0016020">
    <property type="term" value="C:membrane"/>
    <property type="evidence" value="ECO:0007669"/>
    <property type="project" value="UniProtKB-SubCell"/>
</dbReference>
<evidence type="ECO:0000256" key="7">
    <source>
        <dbReference type="ARBA" id="ARBA00022968"/>
    </source>
</evidence>
<evidence type="ECO:0000256" key="12">
    <source>
        <dbReference type="ARBA" id="ARBA00023277"/>
    </source>
</evidence>
<keyword evidence="6" id="KW-0812">Transmembrane</keyword>
<comment type="caution">
    <text evidence="14">The sequence shown here is derived from an EMBL/GenBank/DDBJ whole genome shotgun (WGS) entry which is preliminary data.</text>
</comment>
<evidence type="ECO:0000313" key="14">
    <source>
        <dbReference type="EMBL" id="CAA7045517.1"/>
    </source>
</evidence>
<keyword evidence="15" id="KW-1185">Reference proteome</keyword>
<reference evidence="14" key="1">
    <citation type="submission" date="2020-01" db="EMBL/GenBank/DDBJ databases">
        <authorList>
            <person name="Mishra B."/>
        </authorList>
    </citation>
    <scope>NUCLEOTIDE SEQUENCE [LARGE SCALE GENOMIC DNA]</scope>
</reference>
<evidence type="ECO:0000256" key="6">
    <source>
        <dbReference type="ARBA" id="ARBA00022692"/>
    </source>
</evidence>
<dbReference type="OrthoDB" id="1746005at2759"/>
<proteinExistence type="inferred from homology"/>
<dbReference type="Proteomes" id="UP000467841">
    <property type="component" value="Unassembled WGS sequence"/>
</dbReference>
<evidence type="ECO:0000256" key="13">
    <source>
        <dbReference type="ARBA" id="ARBA00030350"/>
    </source>
</evidence>
<evidence type="ECO:0000256" key="1">
    <source>
        <dbReference type="ARBA" id="ARBA00004606"/>
    </source>
</evidence>
<dbReference type="AlphaFoldDB" id="A0A6D2K1K4"/>
<dbReference type="GO" id="GO:0006004">
    <property type="term" value="P:fucose metabolic process"/>
    <property type="evidence" value="ECO:0007669"/>
    <property type="project" value="UniProtKB-KW"/>
</dbReference>
<comment type="pathway">
    <text evidence="2">Glycan metabolism.</text>
</comment>
<sequence length="343" mass="39307">MASSISFGTQTFLLSSNNNLCLRSSEGSSASGGIFLGIDAPQVNTGFFSTNYKIKEKLLTNLFELQNLQKPDEKTQLWTPPFSFGLHPCVKPTPKYKEFTESDHYITVRSNGGLNQMRTGIADIVAVAHIMNATLVIPELDKRSFWQDSSVFSDIFDEEHFIKSLRRDVKIIKKLPKEVESLPRARKHFTSWSSVGYYEEMTHLWKEYKVLKQFLFEKGICLFIHLLYLRGLLWVDDKSGQCVVVWQFECNEFVGYCKKGDDHYREIPTKIGAYMIWYSKVTAFTSLRYLTTLRHLDLSGEDGFKDVSENHKVSYVDANIGIIGMNMKDSEQLRSSQVPIALL</sequence>
<dbReference type="PANTHER" id="PTHR31741">
    <property type="entry name" value="OS02G0726500 PROTEIN-RELATED"/>
    <property type="match status" value="1"/>
</dbReference>
<dbReference type="GO" id="GO:0005634">
    <property type="term" value="C:nucleus"/>
    <property type="evidence" value="ECO:0007669"/>
    <property type="project" value="TreeGrafter"/>
</dbReference>
<keyword evidence="10" id="KW-0325">Glycoprotein</keyword>
<evidence type="ECO:0000256" key="10">
    <source>
        <dbReference type="ARBA" id="ARBA00023180"/>
    </source>
</evidence>
<gene>
    <name evidence="14" type="ORF">MERR_LOCUS32752</name>
</gene>
<evidence type="ECO:0000256" key="2">
    <source>
        <dbReference type="ARBA" id="ARBA00004881"/>
    </source>
</evidence>
<comment type="subcellular location">
    <subcellularLocation>
        <location evidence="1">Membrane</location>
        <topology evidence="1">Single-pass type II membrane protein</topology>
    </subcellularLocation>
</comment>
<organism evidence="14 15">
    <name type="scientific">Microthlaspi erraticum</name>
    <dbReference type="NCBI Taxonomy" id="1685480"/>
    <lineage>
        <taxon>Eukaryota</taxon>
        <taxon>Viridiplantae</taxon>
        <taxon>Streptophyta</taxon>
        <taxon>Embryophyta</taxon>
        <taxon>Tracheophyta</taxon>
        <taxon>Spermatophyta</taxon>
        <taxon>Magnoliopsida</taxon>
        <taxon>eudicotyledons</taxon>
        <taxon>Gunneridae</taxon>
        <taxon>Pentapetalae</taxon>
        <taxon>rosids</taxon>
        <taxon>malvids</taxon>
        <taxon>Brassicales</taxon>
        <taxon>Brassicaceae</taxon>
        <taxon>Coluteocarpeae</taxon>
        <taxon>Microthlaspi</taxon>
    </lineage>
</organism>
<keyword evidence="11" id="KW-0294">Fucose metabolism</keyword>
<evidence type="ECO:0000256" key="9">
    <source>
        <dbReference type="ARBA" id="ARBA00023136"/>
    </source>
</evidence>
<dbReference type="PANTHER" id="PTHR31741:SF15">
    <property type="entry name" value="O-FUCOSYLTRANSFERASE 38"/>
    <property type="match status" value="1"/>
</dbReference>
<evidence type="ECO:0000313" key="15">
    <source>
        <dbReference type="Proteomes" id="UP000467841"/>
    </source>
</evidence>
<evidence type="ECO:0000256" key="8">
    <source>
        <dbReference type="ARBA" id="ARBA00022989"/>
    </source>
</evidence>
<dbReference type="InterPro" id="IPR019378">
    <property type="entry name" value="GDP-Fuc_O-FucTrfase"/>
</dbReference>
<keyword evidence="9" id="KW-0472">Membrane</keyword>
<accession>A0A6D2K1K4</accession>
<dbReference type="GO" id="GO:0016757">
    <property type="term" value="F:glycosyltransferase activity"/>
    <property type="evidence" value="ECO:0007669"/>
    <property type="project" value="UniProtKB-KW"/>
</dbReference>
<evidence type="ECO:0000256" key="4">
    <source>
        <dbReference type="ARBA" id="ARBA00022676"/>
    </source>
</evidence>
<dbReference type="GO" id="GO:0005737">
    <property type="term" value="C:cytoplasm"/>
    <property type="evidence" value="ECO:0007669"/>
    <property type="project" value="TreeGrafter"/>
</dbReference>
<evidence type="ECO:0000256" key="11">
    <source>
        <dbReference type="ARBA" id="ARBA00023253"/>
    </source>
</evidence>
<evidence type="ECO:0000256" key="3">
    <source>
        <dbReference type="ARBA" id="ARBA00007737"/>
    </source>
</evidence>
<keyword evidence="5" id="KW-0808">Transferase</keyword>
<comment type="similarity">
    <text evidence="3">Belongs to the glycosyltransferase GT106 family.</text>
</comment>
<dbReference type="EMBL" id="CACVBM020001322">
    <property type="protein sequence ID" value="CAA7045517.1"/>
    <property type="molecule type" value="Genomic_DNA"/>
</dbReference>
<keyword evidence="12" id="KW-0119">Carbohydrate metabolism</keyword>
<dbReference type="Pfam" id="PF10250">
    <property type="entry name" value="O-FucT"/>
    <property type="match status" value="1"/>
</dbReference>
<keyword evidence="7" id="KW-0735">Signal-anchor</keyword>
<protein>
    <recommendedName>
        <fullName evidence="13">O-fucosyltransferase family protein</fullName>
    </recommendedName>
</protein>